<dbReference type="GO" id="GO:0030414">
    <property type="term" value="F:peptidase inhibitor activity"/>
    <property type="evidence" value="ECO:0007669"/>
    <property type="project" value="TreeGrafter"/>
</dbReference>
<dbReference type="Pfam" id="PF01161">
    <property type="entry name" value="PBP"/>
    <property type="match status" value="1"/>
</dbReference>
<dbReference type="CDD" id="cd00866">
    <property type="entry name" value="PEBP_euk"/>
    <property type="match status" value="1"/>
</dbReference>
<evidence type="ECO:0000313" key="2">
    <source>
        <dbReference type="EMBL" id="MDI1491400.1"/>
    </source>
</evidence>
<dbReference type="SUPFAM" id="SSF49777">
    <property type="entry name" value="PEBP-like"/>
    <property type="match status" value="1"/>
</dbReference>
<evidence type="ECO:0000256" key="1">
    <source>
        <dbReference type="SAM" id="SignalP"/>
    </source>
</evidence>
<dbReference type="EMBL" id="JAPUFD010000014">
    <property type="protein sequence ID" value="MDI1491400.1"/>
    <property type="molecule type" value="Genomic_DNA"/>
</dbReference>
<dbReference type="GO" id="GO:0030162">
    <property type="term" value="P:regulation of proteolysis"/>
    <property type="evidence" value="ECO:0007669"/>
    <property type="project" value="TreeGrafter"/>
</dbReference>
<comment type="caution">
    <text evidence="2">The sequence shown here is derived from an EMBL/GenBank/DDBJ whole genome shotgun (WGS) entry which is preliminary data.</text>
</comment>
<reference evidence="2" key="1">
    <citation type="journal article" date="2023" name="Genome Biol. Evol.">
        <title>First Whole Genome Sequence and Flow Cytometry Genome Size Data for the Lichen-Forming Fungus Ramalina farinacea (Ascomycota).</title>
        <authorList>
            <person name="Llewellyn T."/>
            <person name="Mian S."/>
            <person name="Hill R."/>
            <person name="Leitch I.J."/>
            <person name="Gaya E."/>
        </authorList>
    </citation>
    <scope>NUCLEOTIDE SEQUENCE</scope>
    <source>
        <strain evidence="2">LIQ254RAFAR</strain>
    </source>
</reference>
<evidence type="ECO:0000313" key="3">
    <source>
        <dbReference type="Proteomes" id="UP001161017"/>
    </source>
</evidence>
<dbReference type="InterPro" id="IPR008914">
    <property type="entry name" value="PEBP"/>
</dbReference>
<dbReference type="PANTHER" id="PTHR11362:SF148">
    <property type="entry name" value="CARBOXYPEPTIDASE Y INHIBITOR"/>
    <property type="match status" value="1"/>
</dbReference>
<dbReference type="Proteomes" id="UP001161017">
    <property type="component" value="Unassembled WGS sequence"/>
</dbReference>
<gene>
    <name evidence="2" type="primary">TFS1</name>
    <name evidence="2" type="ORF">OHK93_002609</name>
</gene>
<name>A0AA43TYX4_9LECA</name>
<organism evidence="2 3">
    <name type="scientific">Ramalina farinacea</name>
    <dbReference type="NCBI Taxonomy" id="258253"/>
    <lineage>
        <taxon>Eukaryota</taxon>
        <taxon>Fungi</taxon>
        <taxon>Dikarya</taxon>
        <taxon>Ascomycota</taxon>
        <taxon>Pezizomycotina</taxon>
        <taxon>Lecanoromycetes</taxon>
        <taxon>OSLEUM clade</taxon>
        <taxon>Lecanoromycetidae</taxon>
        <taxon>Lecanorales</taxon>
        <taxon>Lecanorineae</taxon>
        <taxon>Ramalinaceae</taxon>
        <taxon>Ramalina</taxon>
    </lineage>
</organism>
<dbReference type="AlphaFoldDB" id="A0AA43TYX4"/>
<proteinExistence type="predicted"/>
<keyword evidence="3" id="KW-1185">Reference proteome</keyword>
<keyword evidence="1" id="KW-0732">Signal</keyword>
<dbReference type="GO" id="GO:0005543">
    <property type="term" value="F:phospholipid binding"/>
    <property type="evidence" value="ECO:0007669"/>
    <property type="project" value="TreeGrafter"/>
</dbReference>
<accession>A0AA43TYX4</accession>
<dbReference type="PANTHER" id="PTHR11362">
    <property type="entry name" value="PHOSPHATIDYLETHANOLAMINE-BINDING PROTEIN"/>
    <property type="match status" value="1"/>
</dbReference>
<sequence>MKFVPTSLFLLNAWCLVGRSVVPHDDDEHQSPLVWAADDTTSNVREALKDAELIPDVFDDFVPSFSLEPYYPKKQKAVVLGNHLKPKHVKHTPDVYVDVTQPSNTTYTLALSDPDALSRANPVKAQMCHWIVTNLTIPVSANGDSGFLGLNIGRNKPPHVVELESYFPPSPPPKTGLHRYVFALLASKPNSTAPAIPRKPKERPHWGYGKVGAGIREWAAENELDIVGEYLW</sequence>
<feature type="chain" id="PRO_5041335019" evidence="1">
    <location>
        <begin position="21"/>
        <end position="232"/>
    </location>
</feature>
<dbReference type="Gene3D" id="3.90.280.10">
    <property type="entry name" value="PEBP-like"/>
    <property type="match status" value="1"/>
</dbReference>
<protein>
    <submittedName>
        <fullName evidence="2">Carboxypeptidase Y inhibitor</fullName>
    </submittedName>
</protein>
<dbReference type="GO" id="GO:0046578">
    <property type="term" value="P:regulation of Ras protein signal transduction"/>
    <property type="evidence" value="ECO:0007669"/>
    <property type="project" value="TreeGrafter"/>
</dbReference>
<feature type="signal peptide" evidence="1">
    <location>
        <begin position="1"/>
        <end position="20"/>
    </location>
</feature>
<dbReference type="InterPro" id="IPR035810">
    <property type="entry name" value="PEBP_euk"/>
</dbReference>
<dbReference type="InterPro" id="IPR036610">
    <property type="entry name" value="PEBP-like_sf"/>
</dbReference>